<proteinExistence type="predicted"/>
<accession>A0A0P1ISH9</accession>
<feature type="chain" id="PRO_5006065575" evidence="1">
    <location>
        <begin position="22"/>
        <end position="128"/>
    </location>
</feature>
<dbReference type="Proteomes" id="UP000051184">
    <property type="component" value="Unassembled WGS sequence"/>
</dbReference>
<evidence type="ECO:0000313" key="2">
    <source>
        <dbReference type="EMBL" id="CUK26506.1"/>
    </source>
</evidence>
<dbReference type="AlphaFoldDB" id="A0A0P1ISH9"/>
<organism evidence="2 3">
    <name type="scientific">Cognatishimia activa</name>
    <dbReference type="NCBI Taxonomy" id="1715691"/>
    <lineage>
        <taxon>Bacteria</taxon>
        <taxon>Pseudomonadati</taxon>
        <taxon>Pseudomonadota</taxon>
        <taxon>Alphaproteobacteria</taxon>
        <taxon>Rhodobacterales</taxon>
        <taxon>Paracoccaceae</taxon>
        <taxon>Cognatishimia</taxon>
    </lineage>
</organism>
<gene>
    <name evidence="2" type="ORF">TA5114_02318</name>
</gene>
<dbReference type="RefSeq" id="WP_058315387.1">
    <property type="nucleotide sequence ID" value="NZ_CYTO01000009.1"/>
</dbReference>
<reference evidence="3" key="1">
    <citation type="submission" date="2015-09" db="EMBL/GenBank/DDBJ databases">
        <authorList>
            <person name="Rodrigo-Torres Lidia"/>
            <person name="Arahal R.David."/>
        </authorList>
    </citation>
    <scope>NUCLEOTIDE SEQUENCE [LARGE SCALE GENOMIC DNA]</scope>
    <source>
        <strain evidence="3">CECT 5114</strain>
    </source>
</reference>
<feature type="signal peptide" evidence="1">
    <location>
        <begin position="1"/>
        <end position="21"/>
    </location>
</feature>
<evidence type="ECO:0000313" key="3">
    <source>
        <dbReference type="Proteomes" id="UP000051184"/>
    </source>
</evidence>
<name>A0A0P1ISH9_9RHOB</name>
<evidence type="ECO:0000256" key="1">
    <source>
        <dbReference type="SAM" id="SignalP"/>
    </source>
</evidence>
<protein>
    <submittedName>
        <fullName evidence="2">Uncharacterized protein</fullName>
    </submittedName>
</protein>
<keyword evidence="1" id="KW-0732">Signal</keyword>
<sequence>MFRSLLFGSVAIVAATSNASANSKSDAMECRLFELAYKVTQVQKDAAFSDILVDCPGYESWEFEMSTRENSNAYLTAKDAALPAKVQAGGAPARVIFQRMIARGVPLDVAKALVETRAFDKAVASYGR</sequence>
<keyword evidence="3" id="KW-1185">Reference proteome</keyword>
<dbReference type="EMBL" id="CYUE01000020">
    <property type="protein sequence ID" value="CUK26506.1"/>
    <property type="molecule type" value="Genomic_DNA"/>
</dbReference>